<accession>A0ABQ3TC26</accession>
<keyword evidence="2" id="KW-1185">Reference proteome</keyword>
<name>A0ABQ3TC26_9ACTN</name>
<comment type="caution">
    <text evidence="1">The sequence shown here is derived from an EMBL/GenBank/DDBJ whole genome shotgun (WGS) entry which is preliminary data.</text>
</comment>
<sequence>MPRKLAQLPGHRSPWAARGLSDEIPGRFLTALAEFFAALQEMRDASVQWLADGVRPEFGKYAHVDSGPGS</sequence>
<reference evidence="2" key="1">
    <citation type="submission" date="2023-07" db="EMBL/GenBank/DDBJ databases">
        <title>Whole genome shotgun sequence of Streptomyces spororaveus NBRC 15456.</title>
        <authorList>
            <person name="Komaki H."/>
            <person name="Tamura T."/>
        </authorList>
    </citation>
    <scope>NUCLEOTIDE SEQUENCE [LARGE SCALE GENOMIC DNA]</scope>
    <source>
        <strain evidence="2">NBRC 15456</strain>
    </source>
</reference>
<gene>
    <name evidence="1" type="ORF">Sspor_31880</name>
</gene>
<evidence type="ECO:0000313" key="2">
    <source>
        <dbReference type="Proteomes" id="UP000608522"/>
    </source>
</evidence>
<organism evidence="1 2">
    <name type="scientific">Streptomyces spororaveus</name>
    <dbReference type="NCBI Taxonomy" id="284039"/>
    <lineage>
        <taxon>Bacteria</taxon>
        <taxon>Bacillati</taxon>
        <taxon>Actinomycetota</taxon>
        <taxon>Actinomycetes</taxon>
        <taxon>Kitasatosporales</taxon>
        <taxon>Streptomycetaceae</taxon>
        <taxon>Streptomyces</taxon>
    </lineage>
</organism>
<protein>
    <submittedName>
        <fullName evidence="1">Uncharacterized protein</fullName>
    </submittedName>
</protein>
<proteinExistence type="predicted"/>
<evidence type="ECO:0000313" key="1">
    <source>
        <dbReference type="EMBL" id="GHI77627.1"/>
    </source>
</evidence>
<dbReference type="Proteomes" id="UP000608522">
    <property type="component" value="Unassembled WGS sequence"/>
</dbReference>
<dbReference type="EMBL" id="BNED01000005">
    <property type="protein sequence ID" value="GHI77627.1"/>
    <property type="molecule type" value="Genomic_DNA"/>
</dbReference>